<keyword evidence="3" id="KW-1185">Reference proteome</keyword>
<evidence type="ECO:0000313" key="3">
    <source>
        <dbReference type="Proteomes" id="UP001558613"/>
    </source>
</evidence>
<feature type="region of interest" description="Disordered" evidence="1">
    <location>
        <begin position="20"/>
        <end position="128"/>
    </location>
</feature>
<name>A0ABR3NXG8_9TELE</name>
<protein>
    <recommendedName>
        <fullName evidence="4">Prolactin receptor</fullName>
    </recommendedName>
</protein>
<organism evidence="2 3">
    <name type="scientific">Cirrhinus molitorella</name>
    <name type="common">mud carp</name>
    <dbReference type="NCBI Taxonomy" id="172907"/>
    <lineage>
        <taxon>Eukaryota</taxon>
        <taxon>Metazoa</taxon>
        <taxon>Chordata</taxon>
        <taxon>Craniata</taxon>
        <taxon>Vertebrata</taxon>
        <taxon>Euteleostomi</taxon>
        <taxon>Actinopterygii</taxon>
        <taxon>Neopterygii</taxon>
        <taxon>Teleostei</taxon>
        <taxon>Ostariophysi</taxon>
        <taxon>Cypriniformes</taxon>
        <taxon>Cyprinidae</taxon>
        <taxon>Labeoninae</taxon>
        <taxon>Labeonini</taxon>
        <taxon>Cirrhinus</taxon>
    </lineage>
</organism>
<dbReference type="EMBL" id="JAYMGO010000001">
    <property type="protein sequence ID" value="KAL1281744.1"/>
    <property type="molecule type" value="Genomic_DNA"/>
</dbReference>
<evidence type="ECO:0008006" key="4">
    <source>
        <dbReference type="Google" id="ProtNLM"/>
    </source>
</evidence>
<evidence type="ECO:0000256" key="1">
    <source>
        <dbReference type="SAM" id="MobiDB-lite"/>
    </source>
</evidence>
<comment type="caution">
    <text evidence="2">The sequence shown here is derived from an EMBL/GenBank/DDBJ whole genome shotgun (WGS) entry which is preliminary data.</text>
</comment>
<evidence type="ECO:0000313" key="2">
    <source>
        <dbReference type="EMBL" id="KAL1281744.1"/>
    </source>
</evidence>
<dbReference type="Proteomes" id="UP001558613">
    <property type="component" value="Unassembled WGS sequence"/>
</dbReference>
<sequence length="128" mass="14327">MKERHNGDPSAHVSWPSLIVLNSPQGSDGNSIFRHNVDDKIRNSSTLESQSHQSRPTELRELGSRPPTLVTYAPLPAGEGQARRKTTGEEQEPELEVREEHRGRGEEHVNWQQENKEVNSGAIGTEQV</sequence>
<accession>A0ABR3NXG8</accession>
<feature type="compositionally biased region" description="Polar residues" evidence="1">
    <location>
        <begin position="20"/>
        <end position="30"/>
    </location>
</feature>
<gene>
    <name evidence="2" type="ORF">QQF64_000547</name>
</gene>
<feature type="compositionally biased region" description="Polar residues" evidence="1">
    <location>
        <begin position="43"/>
        <end position="54"/>
    </location>
</feature>
<proteinExistence type="predicted"/>
<feature type="compositionally biased region" description="Basic and acidic residues" evidence="1">
    <location>
        <begin position="95"/>
        <end position="117"/>
    </location>
</feature>
<reference evidence="2 3" key="1">
    <citation type="submission" date="2023-09" db="EMBL/GenBank/DDBJ databases">
        <authorList>
            <person name="Wang M."/>
        </authorList>
    </citation>
    <scope>NUCLEOTIDE SEQUENCE [LARGE SCALE GENOMIC DNA]</scope>
    <source>
        <strain evidence="2">GT-2023</strain>
        <tissue evidence="2">Liver</tissue>
    </source>
</reference>